<dbReference type="EMBL" id="VLLF01000010">
    <property type="protein sequence ID" value="TWI81900.1"/>
    <property type="molecule type" value="Genomic_DNA"/>
</dbReference>
<gene>
    <name evidence="1" type="ORF">JM93_03862</name>
</gene>
<name>A0A562SMJ6_9HYPH</name>
<dbReference type="RefSeq" id="WP_145346531.1">
    <property type="nucleotide sequence ID" value="NZ_SMLY01000072.1"/>
</dbReference>
<evidence type="ECO:0000313" key="1">
    <source>
        <dbReference type="EMBL" id="TWI81900.1"/>
    </source>
</evidence>
<accession>A0A562SMJ6</accession>
<evidence type="ECO:0000313" key="2">
    <source>
        <dbReference type="Proteomes" id="UP000320593"/>
    </source>
</evidence>
<organism evidence="1 2">
    <name type="scientific">Roseibium hamelinense</name>
    <dbReference type="NCBI Taxonomy" id="150831"/>
    <lineage>
        <taxon>Bacteria</taxon>
        <taxon>Pseudomonadati</taxon>
        <taxon>Pseudomonadota</taxon>
        <taxon>Alphaproteobacteria</taxon>
        <taxon>Hyphomicrobiales</taxon>
        <taxon>Stappiaceae</taxon>
        <taxon>Roseibium</taxon>
    </lineage>
</organism>
<dbReference type="OrthoDB" id="7853506at2"/>
<proteinExistence type="predicted"/>
<reference evidence="1 2" key="1">
    <citation type="submission" date="2019-07" db="EMBL/GenBank/DDBJ databases">
        <title>Genomic Encyclopedia of Archaeal and Bacterial Type Strains, Phase II (KMG-II): from individual species to whole genera.</title>
        <authorList>
            <person name="Goeker M."/>
        </authorList>
    </citation>
    <scope>NUCLEOTIDE SEQUENCE [LARGE SCALE GENOMIC DNA]</scope>
    <source>
        <strain evidence="1 2">ATCC BAA-252</strain>
    </source>
</reference>
<dbReference type="AlphaFoldDB" id="A0A562SMJ6"/>
<keyword evidence="2" id="KW-1185">Reference proteome</keyword>
<dbReference type="Proteomes" id="UP000320593">
    <property type="component" value="Unassembled WGS sequence"/>
</dbReference>
<protein>
    <submittedName>
        <fullName evidence="1">Uncharacterized protein</fullName>
    </submittedName>
</protein>
<comment type="caution">
    <text evidence="1">The sequence shown here is derived from an EMBL/GenBank/DDBJ whole genome shotgun (WGS) entry which is preliminary data.</text>
</comment>
<sequence>MKEFLFELDTFQLKNLFRSFRSKTSIISFWMHAIKTVLSYARPDRKDVLGLMAIRADKMRRVFVESQGKTFSASFPFSVTETEGDYTFHSDSGIEVDSKLSSEVISAIDTSLIFERSQVLDFADGLSDTSDDPDALWQLISDLICADDGYLRMDHDPDNENGDLHPLDHIDIFYSQSATFKVGLPSSIKLNQLTDILDLKSNCHFLGPR</sequence>